<proteinExistence type="predicted"/>
<protein>
    <submittedName>
        <fullName evidence="1">Uncharacterized protein</fullName>
    </submittedName>
</protein>
<reference evidence="1 2" key="1">
    <citation type="journal article" date="2015" name="Stand. Genomic Sci.">
        <title>Genome sequence and description of the mosquitocidal and heavy metal tolerant strain Lysinibacillus sphaericus CBAM5.</title>
        <authorList>
            <person name="Pena-Montenegro T.D."/>
            <person name="Lozano L."/>
            <person name="Dussan J."/>
        </authorList>
    </citation>
    <scope>NUCLEOTIDE SEQUENCE [LARGE SCALE GENOMIC DNA]</scope>
    <source>
        <strain evidence="1">CBAM5</strain>
    </source>
</reference>
<dbReference type="AlphaFoldDB" id="W7SCI5"/>
<sequence>MIKIKKKCKKIGKGLFVFMRKVLFFDFLGEKLIFWL</sequence>
<name>W7SCI5_LYSSH</name>
<accession>W7SCI5</accession>
<dbReference type="EMBL" id="AYKQ01000008">
    <property type="protein sequence ID" value="EWH34168.1"/>
    <property type="molecule type" value="Genomic_DNA"/>
</dbReference>
<comment type="caution">
    <text evidence="1">The sequence shown here is derived from an EMBL/GenBank/DDBJ whole genome shotgun (WGS) entry which is preliminary data.</text>
</comment>
<dbReference type="HOGENOM" id="CLU_3356935_0_0_9"/>
<evidence type="ECO:0000313" key="1">
    <source>
        <dbReference type="EMBL" id="EWH34168.1"/>
    </source>
</evidence>
<dbReference type="Proteomes" id="UP000023555">
    <property type="component" value="Unassembled WGS sequence"/>
</dbReference>
<organism evidence="1 2">
    <name type="scientific">Lysinibacillus sphaericus CBAM5</name>
    <dbReference type="NCBI Taxonomy" id="1400869"/>
    <lineage>
        <taxon>Bacteria</taxon>
        <taxon>Bacillati</taxon>
        <taxon>Bacillota</taxon>
        <taxon>Bacilli</taxon>
        <taxon>Bacillales</taxon>
        <taxon>Bacillaceae</taxon>
        <taxon>Lysinibacillus</taxon>
    </lineage>
</organism>
<evidence type="ECO:0000313" key="2">
    <source>
        <dbReference type="Proteomes" id="UP000023555"/>
    </source>
</evidence>
<gene>
    <name evidence="1" type="ORF">P799_05245</name>
</gene>